<proteinExistence type="predicted"/>
<evidence type="ECO:0000313" key="2">
    <source>
        <dbReference type="EMBL" id="MFI2159173.1"/>
    </source>
</evidence>
<dbReference type="EMBL" id="JBIRWM010000013">
    <property type="protein sequence ID" value="MFI2159173.1"/>
    <property type="molecule type" value="Genomic_DNA"/>
</dbReference>
<organism evidence="2 3">
    <name type="scientific">Streptomyces olivaceoviridis</name>
    <name type="common">Streptomyces corchorusii</name>
    <dbReference type="NCBI Taxonomy" id="1921"/>
    <lineage>
        <taxon>Bacteria</taxon>
        <taxon>Bacillati</taxon>
        <taxon>Actinomycetota</taxon>
        <taxon>Actinomycetes</taxon>
        <taxon>Kitasatosporales</taxon>
        <taxon>Streptomycetaceae</taxon>
        <taxon>Streptomyces</taxon>
    </lineage>
</organism>
<dbReference type="Proteomes" id="UP001611397">
    <property type="component" value="Unassembled WGS sequence"/>
</dbReference>
<evidence type="ECO:0000313" key="3">
    <source>
        <dbReference type="Proteomes" id="UP001611397"/>
    </source>
</evidence>
<accession>A0ABW7VCR6</accession>
<gene>
    <name evidence="2" type="ORF">ACH49L_26365</name>
</gene>
<evidence type="ECO:0000256" key="1">
    <source>
        <dbReference type="SAM" id="MobiDB-lite"/>
    </source>
</evidence>
<keyword evidence="3" id="KW-1185">Reference proteome</keyword>
<comment type="caution">
    <text evidence="2">The sequence shown here is derived from an EMBL/GenBank/DDBJ whole genome shotgun (WGS) entry which is preliminary data.</text>
</comment>
<sequence>MLTGKTKHSLRDARIRYAGDPENCPVRAWTAYRERLIAEHGPRWADPSTPAFVGIDRCGHITGGMGPDPVTRAINRISARAGMPIAWTGHAPHIGGGRGRQSRPGAAGFPGRPGRRRRAVRRGRPVVAERCPE</sequence>
<reference evidence="2 3" key="1">
    <citation type="submission" date="2024-10" db="EMBL/GenBank/DDBJ databases">
        <title>The Natural Products Discovery Center: Release of the First 8490 Sequenced Strains for Exploring Actinobacteria Biosynthetic Diversity.</title>
        <authorList>
            <person name="Kalkreuter E."/>
            <person name="Kautsar S.A."/>
            <person name="Yang D."/>
            <person name="Bader C.D."/>
            <person name="Teijaro C.N."/>
            <person name="Fluegel L."/>
            <person name="Davis C.M."/>
            <person name="Simpson J.R."/>
            <person name="Lauterbach L."/>
            <person name="Steele A.D."/>
            <person name="Gui C."/>
            <person name="Meng S."/>
            <person name="Li G."/>
            <person name="Viehrig K."/>
            <person name="Ye F."/>
            <person name="Su P."/>
            <person name="Kiefer A.F."/>
            <person name="Nichols A."/>
            <person name="Cepeda A.J."/>
            <person name="Yan W."/>
            <person name="Fan B."/>
            <person name="Jiang Y."/>
            <person name="Adhikari A."/>
            <person name="Zheng C.-J."/>
            <person name="Schuster L."/>
            <person name="Cowan T.M."/>
            <person name="Smanski M.J."/>
            <person name="Chevrette M.G."/>
            <person name="De Carvalho L.P.S."/>
            <person name="Shen B."/>
        </authorList>
    </citation>
    <scope>NUCLEOTIDE SEQUENCE [LARGE SCALE GENOMIC DNA]</scope>
    <source>
        <strain evidence="2 3">NPDC020295</strain>
    </source>
</reference>
<feature type="compositionally biased region" description="Low complexity" evidence="1">
    <location>
        <begin position="103"/>
        <end position="112"/>
    </location>
</feature>
<name>A0ABW7VCR6_STROI</name>
<feature type="region of interest" description="Disordered" evidence="1">
    <location>
        <begin position="88"/>
        <end position="133"/>
    </location>
</feature>
<dbReference type="RefSeq" id="WP_159061705.1">
    <property type="nucleotide sequence ID" value="NZ_JBIRUT010000015.1"/>
</dbReference>
<feature type="compositionally biased region" description="Basic residues" evidence="1">
    <location>
        <begin position="113"/>
        <end position="124"/>
    </location>
</feature>
<protein>
    <submittedName>
        <fullName evidence="2">Uncharacterized protein</fullName>
    </submittedName>
</protein>